<dbReference type="EMBL" id="MN738762">
    <property type="protein sequence ID" value="QHS83691.1"/>
    <property type="molecule type" value="Genomic_DNA"/>
</dbReference>
<dbReference type="Pfam" id="PF00565">
    <property type="entry name" value="SNase"/>
    <property type="match status" value="1"/>
</dbReference>
<dbReference type="PROSITE" id="PS50830">
    <property type="entry name" value="TNASE_3"/>
    <property type="match status" value="1"/>
</dbReference>
<dbReference type="SMART" id="SM00318">
    <property type="entry name" value="SNc"/>
    <property type="match status" value="1"/>
</dbReference>
<accession>A0A6C0AWN8</accession>
<reference evidence="2" key="1">
    <citation type="journal article" date="2020" name="Nature">
        <title>Giant virus diversity and host interactions through global metagenomics.</title>
        <authorList>
            <person name="Schulz F."/>
            <person name="Roux S."/>
            <person name="Paez-Espino D."/>
            <person name="Jungbluth S."/>
            <person name="Walsh D.A."/>
            <person name="Denef V.J."/>
            <person name="McMahon K.D."/>
            <person name="Konstantinidis K.T."/>
            <person name="Eloe-Fadrosh E.A."/>
            <person name="Kyrpides N.C."/>
            <person name="Woyke T."/>
        </authorList>
    </citation>
    <scope>NUCLEOTIDE SEQUENCE</scope>
    <source>
        <strain evidence="2">GVMAG-S-ERX555961-36</strain>
    </source>
</reference>
<dbReference type="InterPro" id="IPR016071">
    <property type="entry name" value="Staphylococal_nuclease_OB-fold"/>
</dbReference>
<organism evidence="2">
    <name type="scientific">viral metagenome</name>
    <dbReference type="NCBI Taxonomy" id="1070528"/>
    <lineage>
        <taxon>unclassified sequences</taxon>
        <taxon>metagenomes</taxon>
        <taxon>organismal metagenomes</taxon>
    </lineage>
</organism>
<proteinExistence type="predicted"/>
<evidence type="ECO:0000259" key="1">
    <source>
        <dbReference type="PROSITE" id="PS50830"/>
    </source>
</evidence>
<protein>
    <recommendedName>
        <fullName evidence="1">TNase-like domain-containing protein</fullName>
    </recommendedName>
</protein>
<feature type="domain" description="TNase-like" evidence="1">
    <location>
        <begin position="46"/>
        <end position="150"/>
    </location>
</feature>
<sequence>MLNLLYTCCKKREILEADGQTGSSIDYLENDLKNANWENTKPFVPKLSEGKVIKVYDGDSITVASRLFGPKSEIYRFSIRLRGVDSPELRSKNVIEKQAAIICQTSLEKLILNKTIKIKNISTEKYGRLLCDLYLDGKSINGWLIDNRFAVPYDGNKKYVPKSWMKYIETGNGS</sequence>
<evidence type="ECO:0000313" key="2">
    <source>
        <dbReference type="EMBL" id="QHS83691.1"/>
    </source>
</evidence>
<dbReference type="Gene3D" id="2.40.50.90">
    <property type="match status" value="1"/>
</dbReference>
<dbReference type="InterPro" id="IPR035437">
    <property type="entry name" value="SNase_OB-fold_sf"/>
</dbReference>
<dbReference type="SUPFAM" id="SSF50199">
    <property type="entry name" value="Staphylococcal nuclease"/>
    <property type="match status" value="1"/>
</dbReference>
<name>A0A6C0AWN8_9ZZZZ</name>
<dbReference type="AlphaFoldDB" id="A0A6C0AWN8"/>